<dbReference type="InterPro" id="IPR018306">
    <property type="entry name" value="Phage_T5_Orf172_DNA-bd"/>
</dbReference>
<dbReference type="eggNOG" id="COG0790">
    <property type="taxonomic scope" value="Bacteria"/>
</dbReference>
<name>C6WY11_METML</name>
<dbReference type="AlphaFoldDB" id="C6WY11"/>
<dbReference type="SMART" id="SM00974">
    <property type="entry name" value="T5orf172"/>
    <property type="match status" value="1"/>
</dbReference>
<dbReference type="Proteomes" id="UP000002742">
    <property type="component" value="Chromosome"/>
</dbReference>
<dbReference type="HOGENOM" id="CLU_497755_0_0_4"/>
<reference evidence="3" key="1">
    <citation type="submission" date="2009-07" db="EMBL/GenBank/DDBJ databases">
        <title>Complete sequence of Methylotenera mobilis JLW8.</title>
        <authorList>
            <consortium name="US DOE Joint Genome Institute"/>
            <person name="Lucas S."/>
            <person name="Copeland A."/>
            <person name="Lapidus A."/>
            <person name="Glavina del Rio T."/>
            <person name="Tice H."/>
            <person name="Bruce D."/>
            <person name="Goodwin L."/>
            <person name="Pitluck S."/>
            <person name="LaButti K.M."/>
            <person name="Clum A."/>
            <person name="Larimer F."/>
            <person name="Land M."/>
            <person name="Hauser L."/>
            <person name="Kyrpides N."/>
            <person name="Mikhailova N."/>
            <person name="Kayluzhnaya M."/>
            <person name="Chistoserdova L."/>
        </authorList>
    </citation>
    <scope>NUCLEOTIDE SEQUENCE [LARGE SCALE GENOMIC DNA]</scope>
    <source>
        <strain evidence="3">JLW8 / ATCC BAA-1282 / DSM 17540</strain>
    </source>
</reference>
<reference evidence="2 3" key="2">
    <citation type="journal article" date="2011" name="J. Bacteriol.">
        <title>Genomes of three methylotrophs from a single niche uncover genetic and metabolic divergence of Methylophilaceae.</title>
        <authorList>
            <person name="Lapidus A."/>
            <person name="Clum A."/>
            <person name="Labutti K."/>
            <person name="Kaluzhnaya M.G."/>
            <person name="Lim S."/>
            <person name="Beck D.A."/>
            <person name="Glavina Del Rio T."/>
            <person name="Nolan M."/>
            <person name="Mavromatis K."/>
            <person name="Huntemann M."/>
            <person name="Lucas S."/>
            <person name="Lidstrom M.E."/>
            <person name="Ivanova N."/>
            <person name="Chistoserdova L."/>
        </authorList>
    </citation>
    <scope>NUCLEOTIDE SEQUENCE [LARGE SCALE GENOMIC DNA]</scope>
    <source>
        <strain evidence="3">JLW8 / ATCC BAA-1282 / DSM 17540</strain>
    </source>
</reference>
<keyword evidence="3" id="KW-1185">Reference proteome</keyword>
<dbReference type="KEGG" id="mmb:Mmol_1907"/>
<evidence type="ECO:0000313" key="3">
    <source>
        <dbReference type="Proteomes" id="UP000002742"/>
    </source>
</evidence>
<dbReference type="EMBL" id="CP001672">
    <property type="protein sequence ID" value="ACT48810.1"/>
    <property type="molecule type" value="Genomic_DNA"/>
</dbReference>
<organism evidence="2 3">
    <name type="scientific">Methylotenera mobilis (strain JLW8 / ATCC BAA-1282 / DSM 17540)</name>
    <dbReference type="NCBI Taxonomy" id="583345"/>
    <lineage>
        <taxon>Bacteria</taxon>
        <taxon>Pseudomonadati</taxon>
        <taxon>Pseudomonadota</taxon>
        <taxon>Betaproteobacteria</taxon>
        <taxon>Nitrosomonadales</taxon>
        <taxon>Methylophilaceae</taxon>
        <taxon>Methylotenera</taxon>
    </lineage>
</organism>
<dbReference type="STRING" id="583345.Mmol_1907"/>
<dbReference type="RefSeq" id="WP_015832845.1">
    <property type="nucleotide sequence ID" value="NC_012968.1"/>
</dbReference>
<dbReference type="Pfam" id="PF13455">
    <property type="entry name" value="MUG113"/>
    <property type="match status" value="1"/>
</dbReference>
<gene>
    <name evidence="2" type="ordered locus">Mmol_1907</name>
</gene>
<accession>C6WY11</accession>
<sequence>MSNKKTRLSELEKIHPIAGMDHRRFMSEKGNHSLIASLPRKERRKLAANSKRLAQEYYRVLRQLSQSGAKFPTDKILHQMAIEYTNRYASSGIYTQPISFNYFEPFLHIKLFEQVAPYVEIEQEFNHLFQAEDYFEYITSDDSDGFDVSSLLDLPQDQIFHFATSGMVTDISFLNGEGREFVIAGFSIIRRRNSLHWYLIGGEAFSDYEWEVKCSDESEIKLNEIPLAKRAFIAEILSKNESHLGKPIPLEGTETHLRTIIAGEFDIRENKHLSRCYLAEYQNSFDVICDDPEVFETISNANTRENILSIMAERFNRSAVLFSLAEGLLQLPRYFNTRLAINKEATNKSNRRVTKKKGGKGLSGYYTVIPALETNSSAPTSTITMVNLPQYEIETEGHWRKLTDNQLGVDRHGNSVLGRTWVASSSKWKPIGPTATTIFLKDSLGAAKLKIAQYLEASDRVEEKARAERAEPQSDMGELYVMRCPAMKEQIFKVGFTTGDSNERAQQLSSATGVPLAFVVIKKWRHANAKKLETDVHMMLTPYRLSDSREFFMVTYDVIEKIIESVITRTADETKT</sequence>
<protein>
    <recommendedName>
        <fullName evidence="1">Bacteriophage T5 Orf172 DNA-binding domain-containing protein</fullName>
    </recommendedName>
</protein>
<evidence type="ECO:0000313" key="2">
    <source>
        <dbReference type="EMBL" id="ACT48810.1"/>
    </source>
</evidence>
<proteinExistence type="predicted"/>
<dbReference type="OrthoDB" id="8265034at2"/>
<feature type="domain" description="Bacteriophage T5 Orf172 DNA-binding" evidence="1">
    <location>
        <begin position="486"/>
        <end position="566"/>
    </location>
</feature>
<evidence type="ECO:0000259" key="1">
    <source>
        <dbReference type="SMART" id="SM00974"/>
    </source>
</evidence>